<dbReference type="Gene3D" id="3.40.630.90">
    <property type="match status" value="1"/>
</dbReference>
<dbReference type="Pfam" id="PF00583">
    <property type="entry name" value="Acetyltransf_1"/>
    <property type="match status" value="1"/>
</dbReference>
<dbReference type="Gene3D" id="3.40.630.30">
    <property type="match status" value="1"/>
</dbReference>
<dbReference type="AlphaFoldDB" id="A0A3A1YMY9"/>
<dbReference type="Pfam" id="PF18014">
    <property type="entry name" value="Acetyltransf_18"/>
    <property type="match status" value="1"/>
</dbReference>
<dbReference type="SUPFAM" id="SSF55729">
    <property type="entry name" value="Acyl-CoA N-acyltransferases (Nat)"/>
    <property type="match status" value="1"/>
</dbReference>
<dbReference type="OrthoDB" id="20916at2"/>
<gene>
    <name evidence="2" type="ORF">CJP73_14000</name>
</gene>
<dbReference type="GO" id="GO:0016747">
    <property type="term" value="F:acyltransferase activity, transferring groups other than amino-acyl groups"/>
    <property type="evidence" value="ECO:0007669"/>
    <property type="project" value="InterPro"/>
</dbReference>
<dbReference type="InterPro" id="IPR052729">
    <property type="entry name" value="Acyl/Acetyltrans_Enzymes"/>
</dbReference>
<dbReference type="InterPro" id="IPR000182">
    <property type="entry name" value="GNAT_dom"/>
</dbReference>
<evidence type="ECO:0000313" key="3">
    <source>
        <dbReference type="Proteomes" id="UP000266206"/>
    </source>
</evidence>
<evidence type="ECO:0000313" key="2">
    <source>
        <dbReference type="EMBL" id="RIY39532.1"/>
    </source>
</evidence>
<reference evidence="2 3" key="1">
    <citation type="submission" date="2017-08" db="EMBL/GenBank/DDBJ databases">
        <title>Pusillimonas indicus sp. nov., a member of the family Alcaligenaceae isolated from surface seawater.</title>
        <authorList>
            <person name="Li J."/>
        </authorList>
    </citation>
    <scope>NUCLEOTIDE SEQUENCE [LARGE SCALE GENOMIC DNA]</scope>
    <source>
        <strain evidence="2 3">L52-1-41</strain>
    </source>
</reference>
<sequence length="283" mass="31293">MSDANYHIRCMTRPEIDLCVSWSAAEGWNPGLYDADAFYAADSEGFLVGLLNDEPIACISAVRYGEHFGFIGFYIVAPGYRQQGYGLKLWNAAMQRLEGRLIGLDGVVAQQDNYRKSGFEFAYNNVRYQGTTSRKDSFNTSVVDLAKVPEAVLFAFDRALFPAPRTPFLSSWLSRPGTVAKACIKDGVMQGYGVIRPCKMGYKIGPLFADNPQIAQMLYEALVSQVESGAQVQLDIPQTNPHAPALVERNNMQPVFETARMYTGQAPNLAIHNIYGVTSFELG</sequence>
<proteinExistence type="predicted"/>
<comment type="caution">
    <text evidence="2">The sequence shown here is derived from an EMBL/GenBank/DDBJ whole genome shotgun (WGS) entry which is preliminary data.</text>
</comment>
<dbReference type="CDD" id="cd04301">
    <property type="entry name" value="NAT_SF"/>
    <property type="match status" value="1"/>
</dbReference>
<feature type="domain" description="N-acetyltransferase" evidence="1">
    <location>
        <begin position="6"/>
        <end position="149"/>
    </location>
</feature>
<organism evidence="2 3">
    <name type="scientific">Neopusillimonas maritima</name>
    <dbReference type="NCBI Taxonomy" id="2026239"/>
    <lineage>
        <taxon>Bacteria</taxon>
        <taxon>Pseudomonadati</taxon>
        <taxon>Pseudomonadota</taxon>
        <taxon>Betaproteobacteria</taxon>
        <taxon>Burkholderiales</taxon>
        <taxon>Alcaligenaceae</taxon>
        <taxon>Neopusillimonas</taxon>
    </lineage>
</organism>
<dbReference type="EMBL" id="NQYH01000015">
    <property type="protein sequence ID" value="RIY39532.1"/>
    <property type="molecule type" value="Genomic_DNA"/>
</dbReference>
<dbReference type="PANTHER" id="PTHR47237:SF1">
    <property type="entry name" value="SLL0310 PROTEIN"/>
    <property type="match status" value="1"/>
</dbReference>
<dbReference type="InterPro" id="IPR016181">
    <property type="entry name" value="Acyl_CoA_acyltransferase"/>
</dbReference>
<accession>A0A3A1YMY9</accession>
<dbReference type="PROSITE" id="PS51186">
    <property type="entry name" value="GNAT"/>
    <property type="match status" value="1"/>
</dbReference>
<dbReference type="Proteomes" id="UP000266206">
    <property type="component" value="Unassembled WGS sequence"/>
</dbReference>
<name>A0A3A1YMY9_9BURK</name>
<dbReference type="InterPro" id="IPR041496">
    <property type="entry name" value="YitH/HolE_GNAT"/>
</dbReference>
<dbReference type="RefSeq" id="WP_119516851.1">
    <property type="nucleotide sequence ID" value="NZ_NQYH01000015.1"/>
</dbReference>
<keyword evidence="2" id="KW-0808">Transferase</keyword>
<dbReference type="PANTHER" id="PTHR47237">
    <property type="entry name" value="SLL0310 PROTEIN"/>
    <property type="match status" value="1"/>
</dbReference>
<evidence type="ECO:0000259" key="1">
    <source>
        <dbReference type="PROSITE" id="PS51186"/>
    </source>
</evidence>
<protein>
    <submittedName>
        <fullName evidence="2">GNAT family N-acetyltransferase</fullName>
    </submittedName>
</protein>